<sequence>MTIGGVAAPGTEPTPGPPAPDGSPSGAAEPSPQAGRPAYRKLYRSPHSRMLGGVAHGLAVHLGLPVAWVRAAFVLLFFANGIGVLLYAAFWFVVPIGIGEPARGSALGVTYVWVNGAFVPAGTAGASPQPLRKGRRGRLGRLRDLLEVTFQGEAPLPPAAQGAPDGTAQGGAASGAASGSSASRQNLGQLAALLMLVIGVMALLNALNIQSSRPYTWPLLAIGVGVALVWRQADDSRWQRWFGLEGGRRRSAVLRVAAGVLLVTVGIIGFLILQGTGSTIGSVVEASIAVLAGVLVLTGPYALRMWQDLGAERTARIRAQERAEIAAHIHDSVLHTLTLIQRRSEDPKEVQRLARAQERELRLWLYRPQAAAEAAPDTLAERIREVVAEVEDRHGVPVELVCVGDCPVDERISAQIQAAREAMVNAAKYGGGGPVQVYAEVEGRTVSVFVRDHGPGFDPDTVPEDRMGVRESIIGRMKRNGGTARVRPAPDGGTEVELEMERAADD</sequence>
<feature type="transmembrane region" description="Helical" evidence="5">
    <location>
        <begin position="252"/>
        <end position="273"/>
    </location>
</feature>
<feature type="transmembrane region" description="Helical" evidence="5">
    <location>
        <begin position="215"/>
        <end position="231"/>
    </location>
</feature>
<dbReference type="PANTHER" id="PTHR24421">
    <property type="entry name" value="NITRATE/NITRITE SENSOR PROTEIN NARX-RELATED"/>
    <property type="match status" value="1"/>
</dbReference>
<keyword evidence="9" id="KW-1185">Reference proteome</keyword>
<dbReference type="InterPro" id="IPR007168">
    <property type="entry name" value="Phageshock_PspC_N"/>
</dbReference>
<feature type="compositionally biased region" description="Low complexity" evidence="4">
    <location>
        <begin position="22"/>
        <end position="35"/>
    </location>
</feature>
<feature type="compositionally biased region" description="Low complexity" evidence="4">
    <location>
        <begin position="1"/>
        <end position="11"/>
    </location>
</feature>
<feature type="region of interest" description="Disordered" evidence="4">
    <location>
        <begin position="155"/>
        <end position="177"/>
    </location>
</feature>
<dbReference type="InterPro" id="IPR036890">
    <property type="entry name" value="HATPase_C_sf"/>
</dbReference>
<feature type="transmembrane region" description="Helical" evidence="5">
    <location>
        <begin position="279"/>
        <end position="303"/>
    </location>
</feature>
<gene>
    <name evidence="8" type="ORF">GCM10009665_72780</name>
</gene>
<feature type="domain" description="Phage shock protein PspC N-terminal" evidence="6">
    <location>
        <begin position="40"/>
        <end position="95"/>
    </location>
</feature>
<dbReference type="Pfam" id="PF04024">
    <property type="entry name" value="PspC"/>
    <property type="match status" value="1"/>
</dbReference>
<evidence type="ECO:0000256" key="1">
    <source>
        <dbReference type="ARBA" id="ARBA00022679"/>
    </source>
</evidence>
<dbReference type="Proteomes" id="UP001500037">
    <property type="component" value="Unassembled WGS sequence"/>
</dbReference>
<evidence type="ECO:0000256" key="3">
    <source>
        <dbReference type="ARBA" id="ARBA00023012"/>
    </source>
</evidence>
<dbReference type="GO" id="GO:0005524">
    <property type="term" value="F:ATP binding"/>
    <property type="evidence" value="ECO:0007669"/>
    <property type="project" value="UniProtKB-KW"/>
</dbReference>
<proteinExistence type="predicted"/>
<feature type="compositionally biased region" description="Pro residues" evidence="4">
    <location>
        <begin position="12"/>
        <end position="21"/>
    </location>
</feature>
<keyword evidence="5" id="KW-1133">Transmembrane helix</keyword>
<evidence type="ECO:0000256" key="4">
    <source>
        <dbReference type="SAM" id="MobiDB-lite"/>
    </source>
</evidence>
<dbReference type="PANTHER" id="PTHR24421:SF61">
    <property type="entry name" value="OXYGEN SENSOR HISTIDINE KINASE NREB"/>
    <property type="match status" value="1"/>
</dbReference>
<keyword evidence="8" id="KW-0067">ATP-binding</keyword>
<feature type="transmembrane region" description="Helical" evidence="5">
    <location>
        <begin position="74"/>
        <end position="94"/>
    </location>
</feature>
<dbReference type="Gene3D" id="3.30.565.10">
    <property type="entry name" value="Histidine kinase-like ATPase, C-terminal domain"/>
    <property type="match status" value="1"/>
</dbReference>
<evidence type="ECO:0000259" key="7">
    <source>
        <dbReference type="Pfam" id="PF13581"/>
    </source>
</evidence>
<feature type="domain" description="Histidine kinase/HSP90-like ATPase" evidence="7">
    <location>
        <begin position="373"/>
        <end position="466"/>
    </location>
</feature>
<evidence type="ECO:0000313" key="8">
    <source>
        <dbReference type="EMBL" id="GAA1274886.1"/>
    </source>
</evidence>
<feature type="transmembrane region" description="Helical" evidence="5">
    <location>
        <begin position="190"/>
        <end position="209"/>
    </location>
</feature>
<reference evidence="9" key="1">
    <citation type="journal article" date="2019" name="Int. J. Syst. Evol. Microbiol.">
        <title>The Global Catalogue of Microorganisms (GCM) 10K type strain sequencing project: providing services to taxonomists for standard genome sequencing and annotation.</title>
        <authorList>
            <consortium name="The Broad Institute Genomics Platform"/>
            <consortium name="The Broad Institute Genome Sequencing Center for Infectious Disease"/>
            <person name="Wu L."/>
            <person name="Ma J."/>
        </authorList>
    </citation>
    <scope>NUCLEOTIDE SEQUENCE [LARGE SCALE GENOMIC DNA]</scope>
    <source>
        <strain evidence="9">JCM 13004</strain>
    </source>
</reference>
<comment type="caution">
    <text evidence="8">The sequence shown here is derived from an EMBL/GenBank/DDBJ whole genome shotgun (WGS) entry which is preliminary data.</text>
</comment>
<dbReference type="InterPro" id="IPR050482">
    <property type="entry name" value="Sensor_HK_TwoCompSys"/>
</dbReference>
<feature type="region of interest" description="Disordered" evidence="4">
    <location>
        <begin position="479"/>
        <end position="506"/>
    </location>
</feature>
<evidence type="ECO:0000256" key="2">
    <source>
        <dbReference type="ARBA" id="ARBA00022777"/>
    </source>
</evidence>
<dbReference type="Pfam" id="PF13581">
    <property type="entry name" value="HATPase_c_2"/>
    <property type="match status" value="1"/>
</dbReference>
<organism evidence="8 9">
    <name type="scientific">Kitasatospora nipponensis</name>
    <dbReference type="NCBI Taxonomy" id="258049"/>
    <lineage>
        <taxon>Bacteria</taxon>
        <taxon>Bacillati</taxon>
        <taxon>Actinomycetota</taxon>
        <taxon>Actinomycetes</taxon>
        <taxon>Kitasatosporales</taxon>
        <taxon>Streptomycetaceae</taxon>
        <taxon>Kitasatospora</taxon>
    </lineage>
</organism>
<keyword evidence="5" id="KW-0812">Transmembrane</keyword>
<feature type="region of interest" description="Disordered" evidence="4">
    <location>
        <begin position="1"/>
        <end position="38"/>
    </location>
</feature>
<accession>A0ABP4HRI3</accession>
<keyword evidence="2" id="KW-0418">Kinase</keyword>
<evidence type="ECO:0000256" key="5">
    <source>
        <dbReference type="SAM" id="Phobius"/>
    </source>
</evidence>
<evidence type="ECO:0000259" key="6">
    <source>
        <dbReference type="Pfam" id="PF04024"/>
    </source>
</evidence>
<keyword evidence="1" id="KW-0808">Transferase</keyword>
<evidence type="ECO:0000313" key="9">
    <source>
        <dbReference type="Proteomes" id="UP001500037"/>
    </source>
</evidence>
<name>A0ABP4HRI3_9ACTN</name>
<dbReference type="InterPro" id="IPR003594">
    <property type="entry name" value="HATPase_dom"/>
</dbReference>
<dbReference type="EMBL" id="BAAALF010000253">
    <property type="protein sequence ID" value="GAA1274886.1"/>
    <property type="molecule type" value="Genomic_DNA"/>
</dbReference>
<protein>
    <submittedName>
        <fullName evidence="8">ATP-binding protein</fullName>
    </submittedName>
</protein>
<keyword evidence="8" id="KW-0547">Nucleotide-binding</keyword>
<keyword evidence="3" id="KW-0902">Two-component regulatory system</keyword>
<keyword evidence="5" id="KW-0472">Membrane</keyword>
<dbReference type="SUPFAM" id="SSF55874">
    <property type="entry name" value="ATPase domain of HSP90 chaperone/DNA topoisomerase II/histidine kinase"/>
    <property type="match status" value="1"/>
</dbReference>